<dbReference type="HOGENOM" id="CLU_007383_9_2_1"/>
<evidence type="ECO:0000313" key="5">
    <source>
        <dbReference type="Proteomes" id="UP000005018"/>
    </source>
</evidence>
<dbReference type="InterPro" id="IPR050425">
    <property type="entry name" value="NAD(P)_dehydrat-like"/>
</dbReference>
<dbReference type="Gene3D" id="3.40.50.720">
    <property type="entry name" value="NAD(P)-binding Rossmann-like Domain"/>
    <property type="match status" value="1"/>
</dbReference>
<dbReference type="Pfam" id="PF01370">
    <property type="entry name" value="Epimerase"/>
    <property type="match status" value="1"/>
</dbReference>
<dbReference type="eggNOG" id="KOG1502">
    <property type="taxonomic scope" value="Eukaryota"/>
</dbReference>
<reference evidence="4 5" key="1">
    <citation type="journal article" date="2012" name="PLoS ONE">
        <title>Sequence and analysis of the genome of the pathogenic yeast Candida orthopsilosis.</title>
        <authorList>
            <person name="Riccombeni A."/>
            <person name="Vidanes G."/>
            <person name="Proux-Wera E."/>
            <person name="Wolfe K.H."/>
            <person name="Butler G."/>
        </authorList>
    </citation>
    <scope>NUCLEOTIDE SEQUENCE [LARGE SCALE GENOMIC DNA]</scope>
    <source>
        <strain evidence="4 5">Co 90-125</strain>
    </source>
</reference>
<dbReference type="FunFam" id="3.40.50.720:FF:000191">
    <property type="entry name" value="Methylglyoxal reductase (NADPH-dependent)"/>
    <property type="match status" value="1"/>
</dbReference>
<dbReference type="PANTHER" id="PTHR10366">
    <property type="entry name" value="NAD DEPENDENT EPIMERASE/DEHYDRATASE"/>
    <property type="match status" value="1"/>
</dbReference>
<dbReference type="GO" id="GO:0016616">
    <property type="term" value="F:oxidoreductase activity, acting on the CH-OH group of donors, NAD or NADP as acceptor"/>
    <property type="evidence" value="ECO:0007669"/>
    <property type="project" value="TreeGrafter"/>
</dbReference>
<dbReference type="KEGG" id="cot:CORT_0B05760"/>
<dbReference type="Proteomes" id="UP000005018">
    <property type="component" value="Chromosome 2"/>
</dbReference>
<dbReference type="OrthoDB" id="2735536at2759"/>
<evidence type="ECO:0000256" key="2">
    <source>
        <dbReference type="ARBA" id="ARBA00023445"/>
    </source>
</evidence>
<evidence type="ECO:0000256" key="1">
    <source>
        <dbReference type="ARBA" id="ARBA00023002"/>
    </source>
</evidence>
<dbReference type="GeneID" id="14538901"/>
<dbReference type="PANTHER" id="PTHR10366:SF564">
    <property type="entry name" value="STEROL-4-ALPHA-CARBOXYLATE 3-DEHYDROGENASE, DECARBOXYLATING"/>
    <property type="match status" value="1"/>
</dbReference>
<dbReference type="AlphaFoldDB" id="H8WZU0"/>
<dbReference type="RefSeq" id="XP_003867722.1">
    <property type="nucleotide sequence ID" value="XM_003867674.1"/>
</dbReference>
<keyword evidence="5" id="KW-1185">Reference proteome</keyword>
<sequence length="338" mass="37495">MSIFVSGATGFIAQHIVRQLIGANYKVIGSVRSNEKGERLLLNLEESQLQADNFQFEVVEDIGTEGAFDKALSSHPDVEVFIHTASPVKFDVNDIKKDLLDPAIYGTTNALKAIQKHGQNIKKVVVTSSLATVAGSRTVLKQGESVTEQNWNPVTWEEALKDVSDGYAGSKKFAEETVWQFVKNEIPRFTVTTILPGVVFGPQAFSNFDKDGLNYSSEVINKLLKLKPHNEVPQGAGLFVDVRDCAKAHIVAFQKDDAANKRLFAVAGRYNNQEVIDIIRSNFDELDQILPKGNPEDAKKYSPRSDRYDQSVTRSVLDFEFIGLEKSVVDTVTQLLDD</sequence>
<organism evidence="4 5">
    <name type="scientific">Candida orthopsilosis (strain 90-125)</name>
    <name type="common">Yeast</name>
    <dbReference type="NCBI Taxonomy" id="1136231"/>
    <lineage>
        <taxon>Eukaryota</taxon>
        <taxon>Fungi</taxon>
        <taxon>Dikarya</taxon>
        <taxon>Ascomycota</taxon>
        <taxon>Saccharomycotina</taxon>
        <taxon>Pichiomycetes</taxon>
        <taxon>Debaryomycetaceae</taxon>
        <taxon>Candida/Lodderomyces clade</taxon>
        <taxon>Candida</taxon>
    </lineage>
</organism>
<dbReference type="SUPFAM" id="SSF51735">
    <property type="entry name" value="NAD(P)-binding Rossmann-fold domains"/>
    <property type="match status" value="1"/>
</dbReference>
<dbReference type="EMBL" id="HE681720">
    <property type="protein sequence ID" value="CCG22285.1"/>
    <property type="molecule type" value="Genomic_DNA"/>
</dbReference>
<evidence type="ECO:0000259" key="3">
    <source>
        <dbReference type="Pfam" id="PF01370"/>
    </source>
</evidence>
<accession>H8WZU0</accession>
<gene>
    <name evidence="4" type="ORF">CORT_0B05760</name>
</gene>
<protein>
    <recommendedName>
        <fullName evidence="3">NAD-dependent epimerase/dehydratase domain-containing protein</fullName>
    </recommendedName>
</protein>
<dbReference type="InterPro" id="IPR001509">
    <property type="entry name" value="Epimerase_deHydtase"/>
</dbReference>
<dbReference type="InterPro" id="IPR036291">
    <property type="entry name" value="NAD(P)-bd_dom_sf"/>
</dbReference>
<evidence type="ECO:0000313" key="4">
    <source>
        <dbReference type="EMBL" id="CCG22285.1"/>
    </source>
</evidence>
<comment type="similarity">
    <text evidence="2">Belongs to the NAD(P)-dependent epimerase/dehydratase family. Dihydroflavonol-4-reductase subfamily.</text>
</comment>
<keyword evidence="1" id="KW-0560">Oxidoreductase</keyword>
<proteinExistence type="inferred from homology"/>
<name>H8WZU0_CANO9</name>
<feature type="domain" description="NAD-dependent epimerase/dehydratase" evidence="3">
    <location>
        <begin position="3"/>
        <end position="263"/>
    </location>
</feature>